<evidence type="ECO:0000313" key="4">
    <source>
        <dbReference type="Proteomes" id="UP001054902"/>
    </source>
</evidence>
<evidence type="ECO:0008006" key="5">
    <source>
        <dbReference type="Google" id="ProtNLM"/>
    </source>
</evidence>
<dbReference type="AlphaFoldDB" id="A0AAD3HFL4"/>
<gene>
    <name evidence="3" type="ORF">CTEN210_17977</name>
</gene>
<feature type="region of interest" description="Disordered" evidence="1">
    <location>
        <begin position="44"/>
        <end position="82"/>
    </location>
</feature>
<organism evidence="3 4">
    <name type="scientific">Chaetoceros tenuissimus</name>
    <dbReference type="NCBI Taxonomy" id="426638"/>
    <lineage>
        <taxon>Eukaryota</taxon>
        <taxon>Sar</taxon>
        <taxon>Stramenopiles</taxon>
        <taxon>Ochrophyta</taxon>
        <taxon>Bacillariophyta</taxon>
        <taxon>Coscinodiscophyceae</taxon>
        <taxon>Chaetocerotophycidae</taxon>
        <taxon>Chaetocerotales</taxon>
        <taxon>Chaetocerotaceae</taxon>
        <taxon>Chaetoceros</taxon>
    </lineage>
</organism>
<reference evidence="3 4" key="1">
    <citation type="journal article" date="2021" name="Sci. Rep.">
        <title>The genome of the diatom Chaetoceros tenuissimus carries an ancient integrated fragment of an extant virus.</title>
        <authorList>
            <person name="Hongo Y."/>
            <person name="Kimura K."/>
            <person name="Takaki Y."/>
            <person name="Yoshida Y."/>
            <person name="Baba S."/>
            <person name="Kobayashi G."/>
            <person name="Nagasaki K."/>
            <person name="Hano T."/>
            <person name="Tomaru Y."/>
        </authorList>
    </citation>
    <scope>NUCLEOTIDE SEQUENCE [LARGE SCALE GENOMIC DNA]</scope>
    <source>
        <strain evidence="3 4">NIES-3715</strain>
    </source>
</reference>
<evidence type="ECO:0000313" key="3">
    <source>
        <dbReference type="EMBL" id="GFH61501.1"/>
    </source>
</evidence>
<dbReference type="EMBL" id="BLLK01000074">
    <property type="protein sequence ID" value="GFH61501.1"/>
    <property type="molecule type" value="Genomic_DNA"/>
</dbReference>
<protein>
    <recommendedName>
        <fullName evidence="5">Transmembrane protein</fullName>
    </recommendedName>
</protein>
<keyword evidence="2" id="KW-1133">Transmembrane helix</keyword>
<dbReference type="Proteomes" id="UP001054902">
    <property type="component" value="Unassembled WGS sequence"/>
</dbReference>
<keyword evidence="4" id="KW-1185">Reference proteome</keyword>
<sequence length="157" mass="18482">MTTSQQVSNISIFLSKVFITLLVIYGIGRIRSAIIHCHLQKIHQRQKQEKEEKERRDIEEKENKQEQNDSKEKDIQIKESRSKIVQPEIMLCLPVNSSKNETPRQDERKKQFTNKEKEEEWRCVCETGFLPPGLLKNFGNMEAMVRMSTGQCYHKTT</sequence>
<evidence type="ECO:0000256" key="2">
    <source>
        <dbReference type="SAM" id="Phobius"/>
    </source>
</evidence>
<comment type="caution">
    <text evidence="3">The sequence shown here is derived from an EMBL/GenBank/DDBJ whole genome shotgun (WGS) entry which is preliminary data.</text>
</comment>
<keyword evidence="2" id="KW-0472">Membrane</keyword>
<name>A0AAD3HFL4_9STRA</name>
<accession>A0AAD3HFL4</accession>
<keyword evidence="2" id="KW-0812">Transmembrane</keyword>
<feature type="transmembrane region" description="Helical" evidence="2">
    <location>
        <begin position="6"/>
        <end position="27"/>
    </location>
</feature>
<evidence type="ECO:0000256" key="1">
    <source>
        <dbReference type="SAM" id="MobiDB-lite"/>
    </source>
</evidence>
<proteinExistence type="predicted"/>
<feature type="compositionally biased region" description="Basic and acidic residues" evidence="1">
    <location>
        <begin position="46"/>
        <end position="82"/>
    </location>
</feature>